<dbReference type="InterPro" id="IPR001680">
    <property type="entry name" value="WD40_rpt"/>
</dbReference>
<gene>
    <name evidence="2" type="ORF">ADUPG1_014866</name>
</gene>
<dbReference type="InterPro" id="IPR015943">
    <property type="entry name" value="WD40/YVTN_repeat-like_dom_sf"/>
</dbReference>
<feature type="region of interest" description="Disordered" evidence="1">
    <location>
        <begin position="341"/>
        <end position="447"/>
    </location>
</feature>
<sequence>MPHFPTYIWDLPDNKLCCMAVDDWGKYVAVGYCKPGVIQIIDIETKLIVRVYKPFDEAITSLAFSPDNQLLFVGCITGVMKVISLKCDLKELSWADLLQNEKYNNAGVIFCENIHDKNDKHAQSNEIKIDPSRTEKMLTKITIYPLLVPLTSQVSNMHSYCEFYCAITTITGCMLYKMGYELTPEINTLYKYQECTLLGRHPCVSFCHGGKTLIFSMGKLLYIYDLKEIPKIDCKSSKIHEERNYVYGNQNQSDLISMATSLTDVDTMNLEHVSRQTVKASFFFVLQSLTKSPLEFQSWITHVLCSSPLNSESSCCYVVCDDRSFHQKLIIRVDGKGVEREEKKKVVKEEEDDEGRERRGERRGEVQEEREKEKKGLKIESDTKDGDLKIDSVDKSEFQGQHRKDEEEAEDEEQRGSEEAEDMLQKQDISGSQEREMIDEAVSDTSHASISPIDTALASIDTTHISLSLFLSLTPFGMLLYSCGQTIALTDMTTGIDSARREDLKIDCIDMVCARAIGGGRVRKTHREGLGKKGTKLVSSSSSSSSSCSISIHPSIDMSRRGDSLASLSSPNVFFFTLHPNNLCMWQFNECDDYGALHCGYDTFPVNKALEEREDEADEVADELLYPVTGTQAPMLTPFSVEKYPELSLKIGSACFWESDSSKIDIAGKDIAGKEEEPGNLVVPHAKVYSEYPNIYDSIESVPWRYPTAGMGLTAAAVLCAREERKKRRLRLELELKRKDSLVTSGEQQPAAVAVESSAIDGRELMQESLGGIIVGVDDECDVGAGIDIDILGDSSQEEETPLIHAEKRRKEECIWCYPANQILDYDVMFEMDTLDPLNGPSIPLDFTSL</sequence>
<dbReference type="Proteomes" id="UP001057375">
    <property type="component" value="Unassembled WGS sequence"/>
</dbReference>
<proteinExistence type="predicted"/>
<dbReference type="Gene3D" id="2.130.10.10">
    <property type="entry name" value="YVTN repeat-like/Quinoprotein amine dehydrogenase"/>
    <property type="match status" value="1"/>
</dbReference>
<dbReference type="SMART" id="SM00320">
    <property type="entry name" value="WD40"/>
    <property type="match status" value="2"/>
</dbReference>
<accession>A0ABQ5KBH9</accession>
<evidence type="ECO:0000313" key="3">
    <source>
        <dbReference type="Proteomes" id="UP001057375"/>
    </source>
</evidence>
<evidence type="ECO:0000313" key="2">
    <source>
        <dbReference type="EMBL" id="GKT29899.1"/>
    </source>
</evidence>
<dbReference type="EMBL" id="BQXS01020470">
    <property type="protein sequence ID" value="GKT29899.1"/>
    <property type="molecule type" value="Genomic_DNA"/>
</dbReference>
<dbReference type="InterPro" id="IPR011047">
    <property type="entry name" value="Quinoprotein_ADH-like_sf"/>
</dbReference>
<organism evidence="2 3">
    <name type="scientific">Aduncisulcus paluster</name>
    <dbReference type="NCBI Taxonomy" id="2918883"/>
    <lineage>
        <taxon>Eukaryota</taxon>
        <taxon>Metamonada</taxon>
        <taxon>Carpediemonas-like organisms</taxon>
        <taxon>Aduncisulcus</taxon>
    </lineage>
</organism>
<feature type="compositionally biased region" description="Basic and acidic residues" evidence="1">
    <location>
        <begin position="355"/>
        <end position="406"/>
    </location>
</feature>
<protein>
    <submittedName>
        <fullName evidence="2">Uncharacterized protein</fullName>
    </submittedName>
</protein>
<comment type="caution">
    <text evidence="2">The sequence shown here is derived from an EMBL/GenBank/DDBJ whole genome shotgun (WGS) entry which is preliminary data.</text>
</comment>
<keyword evidence="3" id="KW-1185">Reference proteome</keyword>
<name>A0ABQ5KBH9_9EUKA</name>
<reference evidence="2" key="1">
    <citation type="submission" date="2022-03" db="EMBL/GenBank/DDBJ databases">
        <title>Draft genome sequence of Aduncisulcus paluster, a free-living microaerophilic Fornicata.</title>
        <authorList>
            <person name="Yuyama I."/>
            <person name="Kume K."/>
            <person name="Tamura T."/>
            <person name="Inagaki Y."/>
            <person name="Hashimoto T."/>
        </authorList>
    </citation>
    <scope>NUCLEOTIDE SEQUENCE</scope>
    <source>
        <strain evidence="2">NY0171</strain>
    </source>
</reference>
<dbReference type="SUPFAM" id="SSF50998">
    <property type="entry name" value="Quinoprotein alcohol dehydrogenase-like"/>
    <property type="match status" value="1"/>
</dbReference>
<evidence type="ECO:0000256" key="1">
    <source>
        <dbReference type="SAM" id="MobiDB-lite"/>
    </source>
</evidence>